<dbReference type="GO" id="GO:0005634">
    <property type="term" value="C:nucleus"/>
    <property type="evidence" value="ECO:0007669"/>
    <property type="project" value="UniProtKB-SubCell"/>
</dbReference>
<dbReference type="InterPro" id="IPR012583">
    <property type="entry name" value="RIX1_N"/>
</dbReference>
<protein>
    <recommendedName>
        <fullName evidence="4">Pre-rRNA-processing protein RIX1 N-terminal domain-containing protein</fullName>
    </recommendedName>
</protein>
<dbReference type="AlphaFoldDB" id="R4WLE2"/>
<name>R4WLE2_RIPPE</name>
<evidence type="ECO:0000256" key="1">
    <source>
        <dbReference type="ARBA" id="ARBA00004123"/>
    </source>
</evidence>
<comment type="subcellular location">
    <subcellularLocation>
        <location evidence="1">Nucleus</location>
    </subcellularLocation>
</comment>
<dbReference type="Pfam" id="PF08167">
    <property type="entry name" value="RIX1"/>
    <property type="match status" value="1"/>
</dbReference>
<evidence type="ECO:0000313" key="5">
    <source>
        <dbReference type="EMBL" id="BAN21665.1"/>
    </source>
</evidence>
<dbReference type="PANTHER" id="PTHR34105">
    <property type="entry name" value="PROLINE-, GLUTAMIC ACID- AND LEUCINE-RICH PROTEIN 1"/>
    <property type="match status" value="1"/>
</dbReference>
<dbReference type="PANTHER" id="PTHR34105:SF1">
    <property type="entry name" value="PROLINE-, GLUTAMIC ACID- AND LEUCINE-RICH PROTEIN 1"/>
    <property type="match status" value="1"/>
</dbReference>
<proteinExistence type="evidence at transcript level"/>
<evidence type="ECO:0000256" key="2">
    <source>
        <dbReference type="ARBA" id="ARBA00010511"/>
    </source>
</evidence>
<sequence>MDQPIELLQSVARNCDNKTEADYLQFCSESKLFCISNNKREANISLINSLLSSKENYIDGLSILEVFVEQCPKDLLNTNIVSWIQLTIKGLVNPDDDSFCPLSWKVLGKLIQISTEFPEARKNIALNMIPKILDHIVREAKNSKKEFSTILQCLELTLQAYGKSCGFHKDAVTSLLFYNLEVSPRSIFLAGQCFLNLAACGSPGATGDNYASSWLKQQQFLINSLHSQLDLLFENINEVQTDYKRFKLQEAYPAIPKVTEKGLIRKKQRIVKQFQSLAVFLKIMLLGKFPVNKKILPESLLSLIWRGLVINNKTLTKFQQSIDTSSLATVIPLVNLASLELLDALVISCRMNLLPFNSLICRIFSQTLKWTDTEEWPFGITKPNSALRVRTYECFCNWLSVTRACSGVGKYTDDVLHSILSDIHFEPPAVALKVPGGKGKRSKLNMTEDTTPLIDFIVNPHMNASVCEAALKCASILLNTYSAVLKPNDHRRLQESIVREIILIQHCQMPPP</sequence>
<evidence type="ECO:0000256" key="3">
    <source>
        <dbReference type="ARBA" id="ARBA00023242"/>
    </source>
</evidence>
<feature type="domain" description="Pre-rRNA-processing protein RIX1 N-terminal" evidence="4">
    <location>
        <begin position="12"/>
        <end position="177"/>
    </location>
</feature>
<comment type="similarity">
    <text evidence="2">Belongs to the RIX1/PELP1 family.</text>
</comment>
<dbReference type="GO" id="GO:0006364">
    <property type="term" value="P:rRNA processing"/>
    <property type="evidence" value="ECO:0007669"/>
    <property type="project" value="TreeGrafter"/>
</dbReference>
<dbReference type="EMBL" id="AK418549">
    <property type="protein sequence ID" value="BAN21665.1"/>
    <property type="molecule type" value="mRNA"/>
</dbReference>
<evidence type="ECO:0000259" key="4">
    <source>
        <dbReference type="Pfam" id="PF08167"/>
    </source>
</evidence>
<organism evidence="5">
    <name type="scientific">Riptortus pedestris</name>
    <name type="common">Bean bug</name>
    <dbReference type="NCBI Taxonomy" id="329032"/>
    <lineage>
        <taxon>Eukaryota</taxon>
        <taxon>Metazoa</taxon>
        <taxon>Ecdysozoa</taxon>
        <taxon>Arthropoda</taxon>
        <taxon>Hexapoda</taxon>
        <taxon>Insecta</taxon>
        <taxon>Pterygota</taxon>
        <taxon>Neoptera</taxon>
        <taxon>Paraneoptera</taxon>
        <taxon>Hemiptera</taxon>
        <taxon>Heteroptera</taxon>
        <taxon>Panheteroptera</taxon>
        <taxon>Pentatomomorpha</taxon>
        <taxon>Coreoidea</taxon>
        <taxon>Alydidae</taxon>
        <taxon>Riptortus</taxon>
    </lineage>
</organism>
<reference evidence="5" key="1">
    <citation type="journal article" date="2013" name="PLoS ONE">
        <title>Gene expression in gut symbiotic organ of stinkbug affected by extracellular bacterial symbiont.</title>
        <authorList>
            <person name="Futahashi R."/>
            <person name="Tanaka K."/>
            <person name="Tanahashi M."/>
            <person name="Nikoh N."/>
            <person name="Kikuchi Y."/>
            <person name="Lee B.L."/>
            <person name="Fukatsu T."/>
        </authorList>
    </citation>
    <scope>NUCLEOTIDE SEQUENCE</scope>
    <source>
        <tissue evidence="5">Midgut</tissue>
    </source>
</reference>
<feature type="non-terminal residue" evidence="5">
    <location>
        <position position="512"/>
    </location>
</feature>
<keyword evidence="3" id="KW-0539">Nucleus</keyword>
<accession>R4WLE2</accession>